<feature type="domain" description="Heat-inducible transcription repressor HrcA C-terminal" evidence="5">
    <location>
        <begin position="74"/>
        <end position="223"/>
    </location>
</feature>
<dbReference type="Pfam" id="PF01628">
    <property type="entry name" value="HrcA"/>
    <property type="match status" value="1"/>
</dbReference>
<evidence type="ECO:0000313" key="8">
    <source>
        <dbReference type="Proteomes" id="UP000741282"/>
    </source>
</evidence>
<keyword evidence="2" id="KW-0805">Transcription regulation</keyword>
<dbReference type="SUPFAM" id="SSF55781">
    <property type="entry name" value="GAF domain-like"/>
    <property type="match status" value="1"/>
</dbReference>
<dbReference type="AlphaFoldDB" id="A0A955I2U1"/>
<evidence type="ECO:0000256" key="3">
    <source>
        <dbReference type="ARBA" id="ARBA00023016"/>
    </source>
</evidence>
<reference evidence="7" key="2">
    <citation type="journal article" date="2021" name="Microbiome">
        <title>Successional dynamics and alternative stable states in a saline activated sludge microbial community over 9 years.</title>
        <authorList>
            <person name="Wang Y."/>
            <person name="Ye J."/>
            <person name="Ju F."/>
            <person name="Liu L."/>
            <person name="Boyd J.A."/>
            <person name="Deng Y."/>
            <person name="Parks D.H."/>
            <person name="Jiang X."/>
            <person name="Yin X."/>
            <person name="Woodcroft B.J."/>
            <person name="Tyson G.W."/>
            <person name="Hugenholtz P."/>
            <person name="Polz M.F."/>
            <person name="Zhang T."/>
        </authorList>
    </citation>
    <scope>NUCLEOTIDE SEQUENCE</scope>
    <source>
        <strain evidence="7">HKST-UBA17</strain>
    </source>
</reference>
<dbReference type="PANTHER" id="PTHR34824">
    <property type="entry name" value="HEAT-INDUCIBLE TRANSCRIPTION REPRESSOR HRCA"/>
    <property type="match status" value="1"/>
</dbReference>
<protein>
    <recommendedName>
        <fullName evidence="9">Heat-inducible transcription repressor HrcA</fullName>
    </recommendedName>
</protein>
<dbReference type="InterPro" id="IPR002571">
    <property type="entry name" value="HrcA"/>
</dbReference>
<evidence type="ECO:0000259" key="6">
    <source>
        <dbReference type="Pfam" id="PF03444"/>
    </source>
</evidence>
<dbReference type="Gene3D" id="1.10.10.10">
    <property type="entry name" value="Winged helix-like DNA-binding domain superfamily/Winged helix DNA-binding domain"/>
    <property type="match status" value="1"/>
</dbReference>
<dbReference type="Proteomes" id="UP000741282">
    <property type="component" value="Unassembled WGS sequence"/>
</dbReference>
<keyword evidence="3" id="KW-0346">Stress response</keyword>
<feature type="domain" description="Winged helix-turn-helix transcription repressor HrcA DNA-binding" evidence="6">
    <location>
        <begin position="3"/>
        <end position="72"/>
    </location>
</feature>
<dbReference type="SUPFAM" id="SSF46785">
    <property type="entry name" value="Winged helix' DNA-binding domain"/>
    <property type="match status" value="1"/>
</dbReference>
<organism evidence="7 8">
    <name type="scientific">Candidatus Dojkabacteria bacterium</name>
    <dbReference type="NCBI Taxonomy" id="2099670"/>
    <lineage>
        <taxon>Bacteria</taxon>
        <taxon>Candidatus Dojkabacteria</taxon>
    </lineage>
</organism>
<dbReference type="InterPro" id="IPR021153">
    <property type="entry name" value="HrcA_C"/>
</dbReference>
<dbReference type="PANTHER" id="PTHR34824:SF1">
    <property type="entry name" value="HEAT-INDUCIBLE TRANSCRIPTION REPRESSOR HRCA"/>
    <property type="match status" value="1"/>
</dbReference>
<dbReference type="Pfam" id="PF03444">
    <property type="entry name" value="WHD_HrcA"/>
    <property type="match status" value="1"/>
</dbReference>
<evidence type="ECO:0000256" key="4">
    <source>
        <dbReference type="ARBA" id="ARBA00023163"/>
    </source>
</evidence>
<proteinExistence type="predicted"/>
<comment type="caution">
    <text evidence="7">The sequence shown here is derived from an EMBL/GenBank/DDBJ whole genome shotgun (WGS) entry which is preliminary data.</text>
</comment>
<name>A0A955I2U1_9BACT</name>
<evidence type="ECO:0000259" key="5">
    <source>
        <dbReference type="Pfam" id="PF01628"/>
    </source>
</evidence>
<evidence type="ECO:0000256" key="1">
    <source>
        <dbReference type="ARBA" id="ARBA00022491"/>
    </source>
</evidence>
<dbReference type="GO" id="GO:0045892">
    <property type="term" value="P:negative regulation of DNA-templated transcription"/>
    <property type="evidence" value="ECO:0007669"/>
    <property type="project" value="TreeGrafter"/>
</dbReference>
<dbReference type="Gene3D" id="3.30.450.40">
    <property type="match status" value="1"/>
</dbReference>
<accession>A0A955I2U1</accession>
<keyword evidence="4" id="KW-0804">Transcription</keyword>
<dbReference type="InterPro" id="IPR029016">
    <property type="entry name" value="GAF-like_dom_sf"/>
</dbReference>
<reference evidence="7" key="1">
    <citation type="submission" date="2020-04" db="EMBL/GenBank/DDBJ databases">
        <authorList>
            <person name="Zhang T."/>
        </authorList>
    </citation>
    <scope>NUCLEOTIDE SEQUENCE</scope>
    <source>
        <strain evidence="7">HKST-UBA17</strain>
    </source>
</reference>
<sequence>MYLTERQKKILLAIIEEYMKDPQEVGSTQLVKNYNLKVSSATVRNEMVKLMDMGYLDKSHVSSGRLPTDLAFRLYLNEGVSGKVDNNLSLVKIRQGIFRVRFYPEQLIRQILELLVDNTSSASFIVLDDMSRSYGVSSLMNYDELRNIEALQRTLDLLEDENMLKNVFSRYDGDEVTVLIGAELGIKDLDEFALAFTKFDFWDNRSGHMGVIGSRRMDYRKVVPVLNTVRDSVRDSLKGWN</sequence>
<dbReference type="InterPro" id="IPR005104">
    <property type="entry name" value="WHTH_HrcA_DNA-bd"/>
</dbReference>
<dbReference type="InterPro" id="IPR036388">
    <property type="entry name" value="WH-like_DNA-bd_sf"/>
</dbReference>
<keyword evidence="1" id="KW-0678">Repressor</keyword>
<evidence type="ECO:0000313" key="7">
    <source>
        <dbReference type="EMBL" id="MCA9376824.1"/>
    </source>
</evidence>
<evidence type="ECO:0000256" key="2">
    <source>
        <dbReference type="ARBA" id="ARBA00023015"/>
    </source>
</evidence>
<dbReference type="GO" id="GO:0003677">
    <property type="term" value="F:DNA binding"/>
    <property type="evidence" value="ECO:0007669"/>
    <property type="project" value="InterPro"/>
</dbReference>
<evidence type="ECO:0008006" key="9">
    <source>
        <dbReference type="Google" id="ProtNLM"/>
    </source>
</evidence>
<dbReference type="InterPro" id="IPR036390">
    <property type="entry name" value="WH_DNA-bd_sf"/>
</dbReference>
<dbReference type="EMBL" id="JAGQLN010000008">
    <property type="protein sequence ID" value="MCA9376824.1"/>
    <property type="molecule type" value="Genomic_DNA"/>
</dbReference>
<gene>
    <name evidence="7" type="ORF">KC685_02800</name>
</gene>